<evidence type="ECO:0000256" key="5">
    <source>
        <dbReference type="ARBA" id="ARBA00023136"/>
    </source>
</evidence>
<dbReference type="PANTHER" id="PTHR11266:SF80">
    <property type="entry name" value="PEROXISOMAL MEMBRANE PROTEIN 2"/>
    <property type="match status" value="1"/>
</dbReference>
<feature type="transmembrane region" description="Helical" evidence="6">
    <location>
        <begin position="33"/>
        <end position="50"/>
    </location>
</feature>
<dbReference type="EMBL" id="KV454212">
    <property type="protein sequence ID" value="ODQ58478.1"/>
    <property type="molecule type" value="Genomic_DNA"/>
</dbReference>
<dbReference type="GeneID" id="30200047"/>
<name>A0A1E3NZJ9_WICAA</name>
<comment type="similarity">
    <text evidence="2 6">Belongs to the peroxisomal membrane protein PXMP2/4 family.</text>
</comment>
<accession>A0A1E3NZJ9</accession>
<keyword evidence="4 6" id="KW-1133">Transmembrane helix</keyword>
<reference evidence="7 8" key="1">
    <citation type="journal article" date="2016" name="Proc. Natl. Acad. Sci. U.S.A.">
        <title>Comparative genomics of biotechnologically important yeasts.</title>
        <authorList>
            <person name="Riley R."/>
            <person name="Haridas S."/>
            <person name="Wolfe K.H."/>
            <person name="Lopes M.R."/>
            <person name="Hittinger C.T."/>
            <person name="Goeker M."/>
            <person name="Salamov A.A."/>
            <person name="Wisecaver J.H."/>
            <person name="Long T.M."/>
            <person name="Calvey C.H."/>
            <person name="Aerts A.L."/>
            <person name="Barry K.W."/>
            <person name="Choi C."/>
            <person name="Clum A."/>
            <person name="Coughlan A.Y."/>
            <person name="Deshpande S."/>
            <person name="Douglass A.P."/>
            <person name="Hanson S.J."/>
            <person name="Klenk H.-P."/>
            <person name="LaButti K.M."/>
            <person name="Lapidus A."/>
            <person name="Lindquist E.A."/>
            <person name="Lipzen A.M."/>
            <person name="Meier-Kolthoff J.P."/>
            <person name="Ohm R.A."/>
            <person name="Otillar R.P."/>
            <person name="Pangilinan J.L."/>
            <person name="Peng Y."/>
            <person name="Rokas A."/>
            <person name="Rosa C.A."/>
            <person name="Scheuner C."/>
            <person name="Sibirny A.A."/>
            <person name="Slot J.C."/>
            <person name="Stielow J.B."/>
            <person name="Sun H."/>
            <person name="Kurtzman C.P."/>
            <person name="Blackwell M."/>
            <person name="Grigoriev I.V."/>
            <person name="Jeffries T.W."/>
        </authorList>
    </citation>
    <scope>NUCLEOTIDE SEQUENCE [LARGE SCALE GENOMIC DNA]</scope>
    <source>
        <strain evidence="8">ATCC 58044 / CBS 1984 / NCYC 433 / NRRL Y-366-8</strain>
    </source>
</reference>
<evidence type="ECO:0000256" key="1">
    <source>
        <dbReference type="ARBA" id="ARBA00004141"/>
    </source>
</evidence>
<evidence type="ECO:0000313" key="8">
    <source>
        <dbReference type="Proteomes" id="UP000094112"/>
    </source>
</evidence>
<evidence type="ECO:0000256" key="4">
    <source>
        <dbReference type="ARBA" id="ARBA00022989"/>
    </source>
</evidence>
<sequence length="204" mass="23354">MPEKSPKIKSTPLDLEKNELTIQPSPLKPRSKTLLSFITIFEFISLLIVIKHREVIDNVHQLLNSILLGIITATLGQSIIQLFRQVHYDRIGKFFIWGAINGVLSSLWIDCLVYKLPDVLSRVLVDQLVGSPLFQLLFIVLNCLWENTDISIAMKTVYITTLKVSYLFWPICSVVSFQFLPQHLIFPFNCLISLIWNVVLSLLT</sequence>
<evidence type="ECO:0000256" key="3">
    <source>
        <dbReference type="ARBA" id="ARBA00022692"/>
    </source>
</evidence>
<evidence type="ECO:0000313" key="7">
    <source>
        <dbReference type="EMBL" id="ODQ58478.1"/>
    </source>
</evidence>
<evidence type="ECO:0000256" key="6">
    <source>
        <dbReference type="RuleBase" id="RU363053"/>
    </source>
</evidence>
<keyword evidence="5 6" id="KW-0472">Membrane</keyword>
<dbReference type="GO" id="GO:0005778">
    <property type="term" value="C:peroxisomal membrane"/>
    <property type="evidence" value="ECO:0007669"/>
    <property type="project" value="TreeGrafter"/>
</dbReference>
<dbReference type="PANTHER" id="PTHR11266">
    <property type="entry name" value="PEROXISOMAL MEMBRANE PROTEIN 2, PXMP2 MPV17"/>
    <property type="match status" value="1"/>
</dbReference>
<keyword evidence="3 6" id="KW-0812">Transmembrane</keyword>
<feature type="transmembrane region" description="Helical" evidence="6">
    <location>
        <begin position="62"/>
        <end position="83"/>
    </location>
</feature>
<organism evidence="7 8">
    <name type="scientific">Wickerhamomyces anomalus (strain ATCC 58044 / CBS 1984 / NCYC 433 / NRRL Y-366-8)</name>
    <name type="common">Yeast</name>
    <name type="synonym">Hansenula anomala</name>
    <dbReference type="NCBI Taxonomy" id="683960"/>
    <lineage>
        <taxon>Eukaryota</taxon>
        <taxon>Fungi</taxon>
        <taxon>Dikarya</taxon>
        <taxon>Ascomycota</taxon>
        <taxon>Saccharomycotina</taxon>
        <taxon>Saccharomycetes</taxon>
        <taxon>Phaffomycetales</taxon>
        <taxon>Wickerhamomycetaceae</taxon>
        <taxon>Wickerhamomyces</taxon>
    </lineage>
</organism>
<dbReference type="STRING" id="683960.A0A1E3NZJ9"/>
<feature type="transmembrane region" description="Helical" evidence="6">
    <location>
        <begin position="128"/>
        <end position="145"/>
    </location>
</feature>
<evidence type="ECO:0000256" key="2">
    <source>
        <dbReference type="ARBA" id="ARBA00006824"/>
    </source>
</evidence>
<feature type="transmembrane region" description="Helical" evidence="6">
    <location>
        <begin position="185"/>
        <end position="203"/>
    </location>
</feature>
<dbReference type="InterPro" id="IPR007248">
    <property type="entry name" value="Mpv17_PMP22"/>
</dbReference>
<keyword evidence="8" id="KW-1185">Reference proteome</keyword>
<dbReference type="AlphaFoldDB" id="A0A1E3NZJ9"/>
<protein>
    <submittedName>
        <fullName evidence="7">Uncharacterized protein</fullName>
    </submittedName>
</protein>
<dbReference type="Proteomes" id="UP000094112">
    <property type="component" value="Unassembled WGS sequence"/>
</dbReference>
<dbReference type="OrthoDB" id="10267969at2759"/>
<feature type="transmembrane region" description="Helical" evidence="6">
    <location>
        <begin position="157"/>
        <end position="179"/>
    </location>
</feature>
<feature type="transmembrane region" description="Helical" evidence="6">
    <location>
        <begin position="95"/>
        <end position="116"/>
    </location>
</feature>
<dbReference type="Pfam" id="PF04117">
    <property type="entry name" value="Mpv17_PMP22"/>
    <property type="match status" value="1"/>
</dbReference>
<dbReference type="RefSeq" id="XP_019037685.1">
    <property type="nucleotide sequence ID" value="XM_019182801.1"/>
</dbReference>
<gene>
    <name evidence="7" type="ORF">WICANDRAFT_57395</name>
</gene>
<comment type="subcellular location">
    <subcellularLocation>
        <location evidence="1">Membrane</location>
        <topology evidence="1">Multi-pass membrane protein</topology>
    </subcellularLocation>
</comment>
<proteinExistence type="inferred from homology"/>